<evidence type="ECO:0000256" key="1">
    <source>
        <dbReference type="ARBA" id="ARBA00004496"/>
    </source>
</evidence>
<comment type="catalytic activity">
    <reaction evidence="12 13 14">
        <text>tRNA(Lys) + L-lysine + ATP = L-lysyl-tRNA(Lys) + AMP + diphosphate</text>
        <dbReference type="Rhea" id="RHEA:20792"/>
        <dbReference type="Rhea" id="RHEA-COMP:9696"/>
        <dbReference type="Rhea" id="RHEA-COMP:9697"/>
        <dbReference type="ChEBI" id="CHEBI:30616"/>
        <dbReference type="ChEBI" id="CHEBI:32551"/>
        <dbReference type="ChEBI" id="CHEBI:33019"/>
        <dbReference type="ChEBI" id="CHEBI:78442"/>
        <dbReference type="ChEBI" id="CHEBI:78529"/>
        <dbReference type="ChEBI" id="CHEBI:456215"/>
        <dbReference type="EC" id="6.1.1.6"/>
    </reaction>
</comment>
<dbReference type="InterPro" id="IPR045864">
    <property type="entry name" value="aa-tRNA-synth_II/BPL/LPL"/>
</dbReference>
<dbReference type="GO" id="GO:0042803">
    <property type="term" value="F:protein homodimerization activity"/>
    <property type="evidence" value="ECO:0007669"/>
    <property type="project" value="UniProtKB-ARBA"/>
</dbReference>
<evidence type="ECO:0000256" key="10">
    <source>
        <dbReference type="ARBA" id="ARBA00022917"/>
    </source>
</evidence>
<keyword evidence="8 13" id="KW-0067">ATP-binding</keyword>
<dbReference type="SUPFAM" id="SSF50249">
    <property type="entry name" value="Nucleic acid-binding proteins"/>
    <property type="match status" value="1"/>
</dbReference>
<keyword evidence="5 13" id="KW-0436">Ligase</keyword>
<dbReference type="FunFam" id="3.30.930.10:FF:000001">
    <property type="entry name" value="Lysine--tRNA ligase"/>
    <property type="match status" value="1"/>
</dbReference>
<dbReference type="EMBL" id="CP053069">
    <property type="protein sequence ID" value="QJR11488.1"/>
    <property type="molecule type" value="Genomic_DNA"/>
</dbReference>
<evidence type="ECO:0000256" key="13">
    <source>
        <dbReference type="HAMAP-Rule" id="MF_00252"/>
    </source>
</evidence>
<dbReference type="Pfam" id="PF00152">
    <property type="entry name" value="tRNA-synt_2"/>
    <property type="match status" value="1"/>
</dbReference>
<dbReference type="AlphaFoldDB" id="A0A6M4GX90"/>
<evidence type="ECO:0000313" key="16">
    <source>
        <dbReference type="EMBL" id="QJR11488.1"/>
    </source>
</evidence>
<evidence type="ECO:0000256" key="9">
    <source>
        <dbReference type="ARBA" id="ARBA00022842"/>
    </source>
</evidence>
<dbReference type="GO" id="GO:0004824">
    <property type="term" value="F:lysine-tRNA ligase activity"/>
    <property type="evidence" value="ECO:0007669"/>
    <property type="project" value="UniProtKB-UniRule"/>
</dbReference>
<evidence type="ECO:0000256" key="7">
    <source>
        <dbReference type="ARBA" id="ARBA00022741"/>
    </source>
</evidence>
<dbReference type="InterPro" id="IPR006195">
    <property type="entry name" value="aa-tRNA-synth_II"/>
</dbReference>
<dbReference type="Pfam" id="PF01336">
    <property type="entry name" value="tRNA_anti-codon"/>
    <property type="match status" value="1"/>
</dbReference>
<evidence type="ECO:0000256" key="5">
    <source>
        <dbReference type="ARBA" id="ARBA00022598"/>
    </source>
</evidence>
<dbReference type="SUPFAM" id="SSF55681">
    <property type="entry name" value="Class II aaRS and biotin synthetases"/>
    <property type="match status" value="1"/>
</dbReference>
<dbReference type="InterPro" id="IPR018149">
    <property type="entry name" value="Lys-tRNA-synth_II_C"/>
</dbReference>
<keyword evidence="9 13" id="KW-0460">Magnesium</keyword>
<dbReference type="NCBIfam" id="TIGR00499">
    <property type="entry name" value="lysS_bact"/>
    <property type="match status" value="1"/>
</dbReference>
<feature type="binding site" evidence="13">
    <location>
        <position position="423"/>
    </location>
    <ligand>
        <name>Mg(2+)</name>
        <dbReference type="ChEBI" id="CHEBI:18420"/>
        <label>1</label>
    </ligand>
</feature>
<comment type="cofactor">
    <cofactor evidence="13 14">
        <name>Mg(2+)</name>
        <dbReference type="ChEBI" id="CHEBI:18420"/>
    </cofactor>
    <text evidence="13 14">Binds 3 Mg(2+) ions per subunit.</text>
</comment>
<dbReference type="KEGG" id="uru:DSM104443_02565"/>
<evidence type="ECO:0000256" key="8">
    <source>
        <dbReference type="ARBA" id="ARBA00022840"/>
    </source>
</evidence>
<sequence length="511" mass="57155">MDPIDPPTPPPVDENQIIAERRAKLSKLRENGAQAFPNDFRRLHLAADLHAEHGAKTKEDLAAATPIPVVVGGRMLLKRVMGKASFATLQDMSGRIQLYINNDVTGVEPHEAFKHWDLGDILGAEGTLFKTKTGELTVQVTKLRLLSKSLRPLPEKFKGLTDMEARYRQRYVDLIVNPESREVFIKRSKLVQAMREFFVAKGYLEVETPMMHPIPGGAAAKPFKTHHNALDMQLFLRIAPELYLKKLTVGGMEKVFEINRNFRNEGISTRHNPEFTMLEFYEAYQDYNYLMDLTEDLLRQCAQKVLGTTTLTYQGETIDLGKKFDRLTMAEAIAQYNPEYPLAELSKPENLRAALTGFPETKVYPTDGLGMLQLKLFEATTEAKLVQPTFIIAHPTDVSPLARANDANPAVTDRFELFITGREIANGFSELNDPEDQAARFAAQAKAKDAGDEEAMHFDADYIRALEYGLPPTAGEGIGIDRLAMLFTDAPSIRDVILFPQLKSTDTGGNP</sequence>
<comment type="subcellular location">
    <subcellularLocation>
        <location evidence="1 13">Cytoplasm</location>
    </subcellularLocation>
</comment>
<keyword evidence="17" id="KW-1185">Reference proteome</keyword>
<dbReference type="PRINTS" id="PR00982">
    <property type="entry name" value="TRNASYNTHLYS"/>
</dbReference>
<comment type="similarity">
    <text evidence="2 13">Belongs to the class-II aminoacyl-tRNA synthetase family.</text>
</comment>
<evidence type="ECO:0000256" key="4">
    <source>
        <dbReference type="ARBA" id="ARBA00022490"/>
    </source>
</evidence>
<evidence type="ECO:0000259" key="15">
    <source>
        <dbReference type="PROSITE" id="PS50862"/>
    </source>
</evidence>
<dbReference type="GO" id="GO:0000287">
    <property type="term" value="F:magnesium ion binding"/>
    <property type="evidence" value="ECO:0007669"/>
    <property type="project" value="UniProtKB-UniRule"/>
</dbReference>
<name>A0A6M4GX90_9PROT</name>
<evidence type="ECO:0000256" key="14">
    <source>
        <dbReference type="RuleBase" id="RU000336"/>
    </source>
</evidence>
<keyword evidence="10 13" id="KW-0648">Protein biosynthesis</keyword>
<dbReference type="InterPro" id="IPR004365">
    <property type="entry name" value="NA-bd_OB_tRNA"/>
</dbReference>
<protein>
    <recommendedName>
        <fullName evidence="13">Lysine--tRNA ligase</fullName>
        <ecNumber evidence="13">6.1.1.6</ecNumber>
    </recommendedName>
    <alternativeName>
        <fullName evidence="13">Lysyl-tRNA synthetase</fullName>
        <shortName evidence="13">LysRS</shortName>
    </alternativeName>
</protein>
<dbReference type="InterPro" id="IPR044136">
    <property type="entry name" value="Lys-tRNA-ligase_II_N"/>
</dbReference>
<feature type="binding site" evidence="13">
    <location>
        <position position="423"/>
    </location>
    <ligand>
        <name>Mg(2+)</name>
        <dbReference type="ChEBI" id="CHEBI:18420"/>
        <label>2</label>
    </ligand>
</feature>
<organism evidence="16 17">
    <name type="scientific">Usitatibacter rugosus</name>
    <dbReference type="NCBI Taxonomy" id="2732067"/>
    <lineage>
        <taxon>Bacteria</taxon>
        <taxon>Pseudomonadati</taxon>
        <taxon>Pseudomonadota</taxon>
        <taxon>Betaproteobacteria</taxon>
        <taxon>Nitrosomonadales</taxon>
        <taxon>Usitatibacteraceae</taxon>
        <taxon>Usitatibacter</taxon>
    </lineage>
</organism>
<evidence type="ECO:0000256" key="6">
    <source>
        <dbReference type="ARBA" id="ARBA00022723"/>
    </source>
</evidence>
<dbReference type="InterPro" id="IPR004364">
    <property type="entry name" value="Aa-tRNA-synt_II"/>
</dbReference>
<feature type="domain" description="Aminoacyl-transfer RNA synthetases class-II family profile" evidence="15">
    <location>
        <begin position="187"/>
        <end position="500"/>
    </location>
</feature>
<dbReference type="RefSeq" id="WP_171092877.1">
    <property type="nucleotide sequence ID" value="NZ_CP053069.1"/>
</dbReference>
<reference evidence="16 17" key="1">
    <citation type="submission" date="2020-04" db="EMBL/GenBank/DDBJ databases">
        <title>Usitatibacter rugosus gen. nov., sp. nov. and Usitatibacter palustris sp. nov., novel members of Usitatibacteraceae fam. nov. within the order Nitrosomonadales isolated from soil.</title>
        <authorList>
            <person name="Huber K.J."/>
            <person name="Neumann-Schaal M."/>
            <person name="Geppert A."/>
            <person name="Luckner M."/>
            <person name="Wanner G."/>
            <person name="Overmann J."/>
        </authorList>
    </citation>
    <scope>NUCLEOTIDE SEQUENCE [LARGE SCALE GENOMIC DNA]</scope>
    <source>
        <strain evidence="16 17">0125_3</strain>
    </source>
</reference>
<dbReference type="InterPro" id="IPR002313">
    <property type="entry name" value="Lys-tRNA-ligase_II"/>
</dbReference>
<keyword evidence="7 13" id="KW-0547">Nucleotide-binding</keyword>
<accession>A0A6M4GX90</accession>
<dbReference type="GO" id="GO:0006430">
    <property type="term" value="P:lysyl-tRNA aminoacylation"/>
    <property type="evidence" value="ECO:0007669"/>
    <property type="project" value="UniProtKB-UniRule"/>
</dbReference>
<gene>
    <name evidence="13 16" type="primary">lysS</name>
    <name evidence="16" type="ORF">DSM104443_02565</name>
</gene>
<evidence type="ECO:0000256" key="3">
    <source>
        <dbReference type="ARBA" id="ARBA00011738"/>
    </source>
</evidence>
<comment type="subunit">
    <text evidence="3 13">Homodimer.</text>
</comment>
<dbReference type="HAMAP" id="MF_00252">
    <property type="entry name" value="Lys_tRNA_synth_class2"/>
    <property type="match status" value="1"/>
</dbReference>
<proteinExistence type="inferred from homology"/>
<keyword evidence="4 13" id="KW-0963">Cytoplasm</keyword>
<dbReference type="GO" id="GO:0005524">
    <property type="term" value="F:ATP binding"/>
    <property type="evidence" value="ECO:0007669"/>
    <property type="project" value="UniProtKB-UniRule"/>
</dbReference>
<dbReference type="Proteomes" id="UP000501534">
    <property type="component" value="Chromosome"/>
</dbReference>
<dbReference type="FunFam" id="2.40.50.140:FF:000024">
    <property type="entry name" value="Lysine--tRNA ligase"/>
    <property type="match status" value="1"/>
</dbReference>
<dbReference type="GO" id="GO:0000049">
    <property type="term" value="F:tRNA binding"/>
    <property type="evidence" value="ECO:0007669"/>
    <property type="project" value="TreeGrafter"/>
</dbReference>
<dbReference type="CDD" id="cd00775">
    <property type="entry name" value="LysRS_core"/>
    <property type="match status" value="1"/>
</dbReference>
<dbReference type="NCBIfam" id="NF001756">
    <property type="entry name" value="PRK00484.1"/>
    <property type="match status" value="1"/>
</dbReference>
<dbReference type="EC" id="6.1.1.6" evidence="13"/>
<keyword evidence="11 13" id="KW-0030">Aminoacyl-tRNA synthetase</keyword>
<dbReference type="Gene3D" id="3.30.930.10">
    <property type="entry name" value="Bira Bifunctional Protein, Domain 2"/>
    <property type="match status" value="1"/>
</dbReference>
<dbReference type="PANTHER" id="PTHR42918:SF15">
    <property type="entry name" value="LYSINE--TRNA LIGASE, CHLOROPLASTIC_MITOCHONDRIAL"/>
    <property type="match status" value="1"/>
</dbReference>
<dbReference type="PROSITE" id="PS50862">
    <property type="entry name" value="AA_TRNA_LIGASE_II"/>
    <property type="match status" value="1"/>
</dbReference>
<dbReference type="PANTHER" id="PTHR42918">
    <property type="entry name" value="LYSYL-TRNA SYNTHETASE"/>
    <property type="match status" value="1"/>
</dbReference>
<evidence type="ECO:0000256" key="12">
    <source>
        <dbReference type="ARBA" id="ARBA00048573"/>
    </source>
</evidence>
<dbReference type="Gene3D" id="2.40.50.140">
    <property type="entry name" value="Nucleic acid-binding proteins"/>
    <property type="match status" value="1"/>
</dbReference>
<keyword evidence="6 13" id="KW-0479">Metal-binding</keyword>
<feature type="binding site" evidence="13">
    <location>
        <position position="416"/>
    </location>
    <ligand>
        <name>Mg(2+)</name>
        <dbReference type="ChEBI" id="CHEBI:18420"/>
        <label>1</label>
    </ligand>
</feature>
<dbReference type="CDD" id="cd04322">
    <property type="entry name" value="LysRS_N"/>
    <property type="match status" value="1"/>
</dbReference>
<evidence type="ECO:0000256" key="11">
    <source>
        <dbReference type="ARBA" id="ARBA00023146"/>
    </source>
</evidence>
<dbReference type="InterPro" id="IPR012340">
    <property type="entry name" value="NA-bd_OB-fold"/>
</dbReference>
<dbReference type="GO" id="GO:0005829">
    <property type="term" value="C:cytosol"/>
    <property type="evidence" value="ECO:0007669"/>
    <property type="project" value="UniProtKB-ARBA"/>
</dbReference>
<evidence type="ECO:0000313" key="17">
    <source>
        <dbReference type="Proteomes" id="UP000501534"/>
    </source>
</evidence>
<evidence type="ECO:0000256" key="2">
    <source>
        <dbReference type="ARBA" id="ARBA00008226"/>
    </source>
</evidence>